<proteinExistence type="predicted"/>
<gene>
    <name evidence="3" type="ORF">METZ01_LOCUS155438</name>
</gene>
<keyword evidence="1" id="KW-0472">Membrane</keyword>
<dbReference type="GO" id="GO:0005886">
    <property type="term" value="C:plasma membrane"/>
    <property type="evidence" value="ECO:0007669"/>
    <property type="project" value="TreeGrafter"/>
</dbReference>
<dbReference type="AlphaFoldDB" id="A0A382AMG2"/>
<dbReference type="InterPro" id="IPR025857">
    <property type="entry name" value="MacB_PCD"/>
</dbReference>
<feature type="domain" description="MacB-like periplasmic core" evidence="2">
    <location>
        <begin position="21"/>
        <end position="210"/>
    </location>
</feature>
<dbReference type="Pfam" id="PF12704">
    <property type="entry name" value="MacB_PCD"/>
    <property type="match status" value="1"/>
</dbReference>
<dbReference type="GO" id="GO:0022857">
    <property type="term" value="F:transmembrane transporter activity"/>
    <property type="evidence" value="ECO:0007669"/>
    <property type="project" value="TreeGrafter"/>
</dbReference>
<dbReference type="PANTHER" id="PTHR30572">
    <property type="entry name" value="MEMBRANE COMPONENT OF TRANSPORTER-RELATED"/>
    <property type="match status" value="1"/>
</dbReference>
<evidence type="ECO:0000313" key="3">
    <source>
        <dbReference type="EMBL" id="SVB02584.1"/>
    </source>
</evidence>
<reference evidence="3" key="1">
    <citation type="submission" date="2018-05" db="EMBL/GenBank/DDBJ databases">
        <authorList>
            <person name="Lanie J.A."/>
            <person name="Ng W.-L."/>
            <person name="Kazmierczak K.M."/>
            <person name="Andrzejewski T.M."/>
            <person name="Davidsen T.M."/>
            <person name="Wayne K.J."/>
            <person name="Tettelin H."/>
            <person name="Glass J.I."/>
            <person name="Rusch D."/>
            <person name="Podicherti R."/>
            <person name="Tsui H.-C.T."/>
            <person name="Winkler M.E."/>
        </authorList>
    </citation>
    <scope>NUCLEOTIDE SEQUENCE</scope>
</reference>
<keyword evidence="1" id="KW-0812">Transmembrane</keyword>
<keyword evidence="1" id="KW-1133">Transmembrane helix</keyword>
<evidence type="ECO:0000256" key="1">
    <source>
        <dbReference type="SAM" id="Phobius"/>
    </source>
</evidence>
<dbReference type="InterPro" id="IPR050250">
    <property type="entry name" value="Macrolide_Exporter_MacB"/>
</dbReference>
<evidence type="ECO:0000259" key="2">
    <source>
        <dbReference type="Pfam" id="PF12704"/>
    </source>
</evidence>
<accession>A0A382AMG2</accession>
<sequence length="211" mass="22777">MKIKDIFIFSSFSVISQKMRSFLTSLGIAVGVVCVIFLTSLGQGLQDYIVGQFTQFGTNIIAISPGKEQTMGMPLGVFGTVRPLSFEDAEALERLPTIETAVPVSGGSGEIESADRMRRSMVVGTGSDYDIIVGAEDNMVGQYLPDDNPKTPRAYAVLGPKMKEELFGTKNPLGLTVRVNSVRFRVVGVLPSKGDFLGMDLDDAIYIPIAK</sequence>
<feature type="non-terminal residue" evidence="3">
    <location>
        <position position="211"/>
    </location>
</feature>
<feature type="transmembrane region" description="Helical" evidence="1">
    <location>
        <begin position="21"/>
        <end position="42"/>
    </location>
</feature>
<protein>
    <recommendedName>
        <fullName evidence="2">MacB-like periplasmic core domain-containing protein</fullName>
    </recommendedName>
</protein>
<organism evidence="3">
    <name type="scientific">marine metagenome</name>
    <dbReference type="NCBI Taxonomy" id="408172"/>
    <lineage>
        <taxon>unclassified sequences</taxon>
        <taxon>metagenomes</taxon>
        <taxon>ecological metagenomes</taxon>
    </lineage>
</organism>
<dbReference type="PANTHER" id="PTHR30572:SF4">
    <property type="entry name" value="ABC TRANSPORTER PERMEASE YTRF"/>
    <property type="match status" value="1"/>
</dbReference>
<name>A0A382AMG2_9ZZZZ</name>
<dbReference type="EMBL" id="UINC01025976">
    <property type="protein sequence ID" value="SVB02584.1"/>
    <property type="molecule type" value="Genomic_DNA"/>
</dbReference>